<gene>
    <name evidence="6" type="ORF">J2S11_003423</name>
</gene>
<feature type="domain" description="HTH merR-type" evidence="5">
    <location>
        <begin position="1"/>
        <end position="71"/>
    </location>
</feature>
<dbReference type="EMBL" id="JAUSTY010000016">
    <property type="protein sequence ID" value="MDQ0167498.1"/>
    <property type="molecule type" value="Genomic_DNA"/>
</dbReference>
<keyword evidence="2" id="KW-0805">Transcription regulation</keyword>
<dbReference type="InterPro" id="IPR000551">
    <property type="entry name" value="MerR-type_HTH_dom"/>
</dbReference>
<name>A0ABT9W2M6_9BACI</name>
<comment type="caution">
    <text evidence="6">The sequence shown here is derived from an EMBL/GenBank/DDBJ whole genome shotgun (WGS) entry which is preliminary data.</text>
</comment>
<keyword evidence="1" id="KW-0678">Repressor</keyword>
<dbReference type="PANTHER" id="PTHR30204">
    <property type="entry name" value="REDOX-CYCLING DRUG-SENSING TRANSCRIPTIONAL ACTIVATOR SOXR"/>
    <property type="match status" value="1"/>
</dbReference>
<dbReference type="GO" id="GO:0003677">
    <property type="term" value="F:DNA binding"/>
    <property type="evidence" value="ECO:0007669"/>
    <property type="project" value="UniProtKB-KW"/>
</dbReference>
<sequence>MELTVGNFARYVKTTLRTLRHYEQIGLLVPKMKNRLNQKVYSRDELKKFYNIQLLKSLNMPLHEIKQRLENPKYSFKDMLEVQEAVLLDKKEKINMSLEMINRIKNLVIETGHLKTDDLMLLMNSIRLEEDQRVILNQYFSSNTVDTIMPKGKSQQKELDRLNMRLLSFVQSAIQNGLSPESDQVQRELKELLKKLPLPIDELSNTNNNFDEQLEIFQALLPVDMVEFVKEAMQALYKKHKEE</sequence>
<dbReference type="RefSeq" id="WP_307396451.1">
    <property type="nucleotide sequence ID" value="NZ_BAAADK010000001.1"/>
</dbReference>
<accession>A0ABT9W2M6</accession>
<evidence type="ECO:0000256" key="2">
    <source>
        <dbReference type="ARBA" id="ARBA00023015"/>
    </source>
</evidence>
<dbReference type="Gene3D" id="1.10.1660.10">
    <property type="match status" value="1"/>
</dbReference>
<keyword evidence="7" id="KW-1185">Reference proteome</keyword>
<evidence type="ECO:0000256" key="3">
    <source>
        <dbReference type="ARBA" id="ARBA00023125"/>
    </source>
</evidence>
<evidence type="ECO:0000313" key="7">
    <source>
        <dbReference type="Proteomes" id="UP001235840"/>
    </source>
</evidence>
<dbReference type="PANTHER" id="PTHR30204:SF69">
    <property type="entry name" value="MERR-FAMILY TRANSCRIPTIONAL REGULATOR"/>
    <property type="match status" value="1"/>
</dbReference>
<reference evidence="6 7" key="1">
    <citation type="submission" date="2023-07" db="EMBL/GenBank/DDBJ databases">
        <title>Genomic Encyclopedia of Type Strains, Phase IV (KMG-IV): sequencing the most valuable type-strain genomes for metagenomic binning, comparative biology and taxonomic classification.</title>
        <authorList>
            <person name="Goeker M."/>
        </authorList>
    </citation>
    <scope>NUCLEOTIDE SEQUENCE [LARGE SCALE GENOMIC DNA]</scope>
    <source>
        <strain evidence="6 7">DSM 12751</strain>
    </source>
</reference>
<evidence type="ECO:0000256" key="1">
    <source>
        <dbReference type="ARBA" id="ARBA00022491"/>
    </source>
</evidence>
<dbReference type="SUPFAM" id="SSF46955">
    <property type="entry name" value="Putative DNA-binding domain"/>
    <property type="match status" value="1"/>
</dbReference>
<dbReference type="Proteomes" id="UP001235840">
    <property type="component" value="Unassembled WGS sequence"/>
</dbReference>
<evidence type="ECO:0000256" key="4">
    <source>
        <dbReference type="ARBA" id="ARBA00023163"/>
    </source>
</evidence>
<evidence type="ECO:0000313" key="6">
    <source>
        <dbReference type="EMBL" id="MDQ0167498.1"/>
    </source>
</evidence>
<dbReference type="CDD" id="cd01106">
    <property type="entry name" value="HTH_TipAL-Mta"/>
    <property type="match status" value="1"/>
</dbReference>
<keyword evidence="4" id="KW-0804">Transcription</keyword>
<proteinExistence type="predicted"/>
<protein>
    <submittedName>
        <fullName evidence="6">DNA-binding transcriptional MerR regulator</fullName>
    </submittedName>
</protein>
<dbReference type="InterPro" id="IPR047057">
    <property type="entry name" value="MerR_fam"/>
</dbReference>
<evidence type="ECO:0000259" key="5">
    <source>
        <dbReference type="PROSITE" id="PS50937"/>
    </source>
</evidence>
<dbReference type="PROSITE" id="PS50937">
    <property type="entry name" value="HTH_MERR_2"/>
    <property type="match status" value="1"/>
</dbReference>
<dbReference type="InterPro" id="IPR009061">
    <property type="entry name" value="DNA-bd_dom_put_sf"/>
</dbReference>
<dbReference type="Pfam" id="PF13411">
    <property type="entry name" value="MerR_1"/>
    <property type="match status" value="1"/>
</dbReference>
<keyword evidence="3 6" id="KW-0238">DNA-binding</keyword>
<organism evidence="6 7">
    <name type="scientific">Caldalkalibacillus horti</name>
    <dbReference type="NCBI Taxonomy" id="77523"/>
    <lineage>
        <taxon>Bacteria</taxon>
        <taxon>Bacillati</taxon>
        <taxon>Bacillota</taxon>
        <taxon>Bacilli</taxon>
        <taxon>Bacillales</taxon>
        <taxon>Bacillaceae</taxon>
        <taxon>Caldalkalibacillus</taxon>
    </lineage>
</organism>
<dbReference type="SMART" id="SM00422">
    <property type="entry name" value="HTH_MERR"/>
    <property type="match status" value="1"/>
</dbReference>